<keyword evidence="9 20" id="KW-0732">Signal</keyword>
<feature type="chain" id="PRO_5041990775" description="non-specific serine/threonine protein kinase" evidence="20">
    <location>
        <begin position="37"/>
        <end position="978"/>
    </location>
</feature>
<evidence type="ECO:0000256" key="1">
    <source>
        <dbReference type="ARBA" id="ARBA00004251"/>
    </source>
</evidence>
<evidence type="ECO:0000256" key="8">
    <source>
        <dbReference type="ARBA" id="ARBA00022692"/>
    </source>
</evidence>
<keyword evidence="23" id="KW-1185">Reference proteome</keyword>
<keyword evidence="16" id="KW-0325">Glycoprotein</keyword>
<dbReference type="PROSITE" id="PS50011">
    <property type="entry name" value="PROTEIN_KINASE_DOM"/>
    <property type="match status" value="1"/>
</dbReference>
<dbReference type="SMART" id="SM00369">
    <property type="entry name" value="LRR_TYP"/>
    <property type="match status" value="9"/>
</dbReference>
<dbReference type="SUPFAM" id="SSF52047">
    <property type="entry name" value="RNI-like"/>
    <property type="match status" value="1"/>
</dbReference>
<dbReference type="PANTHER" id="PTHR48060:SF21">
    <property type="entry name" value="L DOMAIN-LIKE PROTEIN"/>
    <property type="match status" value="1"/>
</dbReference>
<evidence type="ECO:0000256" key="20">
    <source>
        <dbReference type="SAM" id="SignalP"/>
    </source>
</evidence>
<comment type="caution">
    <text evidence="22">The sequence shown here is derived from an EMBL/GenBank/DDBJ whole genome shotgun (WGS) entry which is preliminary data.</text>
</comment>
<dbReference type="PROSITE" id="PS51450">
    <property type="entry name" value="LRR"/>
    <property type="match status" value="1"/>
</dbReference>
<evidence type="ECO:0000259" key="21">
    <source>
        <dbReference type="PROSITE" id="PS50011"/>
    </source>
</evidence>
<sequence>MVAKRRAASSMPMIALNASFFFIVTMISTPFHSSNGDELESLFSFRASMADDPLDYFSNWNNSTSLCTWNGITCTDNQNVTNINLSGKNISGTLSSSIFRLTFLEAMDLSNNQLSGRIPDNAFSCLSLHHLNLSDNNLTGQIPNGSVPGLETLDLSNNMLSGKIPENIGEFSSLKYLDVGGNCLVGKIPVSVSNMTNLEYLTMASNQLFSEIPRELGQMRSLKWIYLGYNNFSGKIPEEIGRLFSLNHLDLVYNQLTDEIPTSLGNLSNLQYLFLYQNKLTGAIPKSISFLRKLVSLDLSDNFLSGKIPELVTQLQSLEVLHLFSNNLTGKIPNALSSLPQLQVVQLWSNNLTGEIPEDLGKFNNLTVLDLSTNSFTGKIPEGLCNSRKLFKLILFSNFLEGKIPLNLSHCHSLRRVRLQSNRLSGELPEGFTALPLVYFLDLSSNNLAGDVSKSKWNMPLLEMLNLADNKFSGNLPEFLTGSRLENLDLSENHFSGNIPASFGKLSEIMQLKLRTNSISGSIPSELSLCKKLVSLDLSRNQLSGSIPSGLGDMPVLGQLDLSENQLSGQVPANLGTVDSLVEVNISHNYLYDALPSTGAFIAINRSAVAGNSLCGGDRATNLPRCRGVKDPLLWSFTTCLLGILGLTAVIAYLRFIIARRNKLFTLKKMENEDGIWELMLFDSNASREITIEDIISSKKEENMISNSKKKISYKGKSSAVKAMEFVVEEINPSYPVSENLCEELSEFRKVRHPNILKILGLCKSEKSGFFIFEYVEGKNLSEILGSLNWERRRGIAMGVAKALRFLHCHCSPRILVGEVSSENVIVTGEDEARLRLSVPGIFCMERKWLLSSAYVAQETRDTREMTDKTDIYGFGLILIEMITGKSPAVVEFGAYESIVGWARHCYSDCHLDTWIDPMIRGQRSDNQNQMVETMSLALRCTAIDPAARPCSSDIVKTLDSINRTTTCALGLELSPSI</sequence>
<organism evidence="22 23">
    <name type="scientific">Nepenthes gracilis</name>
    <name type="common">Slender pitcher plant</name>
    <dbReference type="NCBI Taxonomy" id="150966"/>
    <lineage>
        <taxon>Eukaryota</taxon>
        <taxon>Viridiplantae</taxon>
        <taxon>Streptophyta</taxon>
        <taxon>Embryophyta</taxon>
        <taxon>Tracheophyta</taxon>
        <taxon>Spermatophyta</taxon>
        <taxon>Magnoliopsida</taxon>
        <taxon>eudicotyledons</taxon>
        <taxon>Gunneridae</taxon>
        <taxon>Pentapetalae</taxon>
        <taxon>Caryophyllales</taxon>
        <taxon>Nepenthaceae</taxon>
        <taxon>Nepenthes</taxon>
    </lineage>
</organism>
<dbReference type="InterPro" id="IPR001611">
    <property type="entry name" value="Leu-rich_rpt"/>
</dbReference>
<keyword evidence="5" id="KW-0597">Phosphoprotein</keyword>
<name>A0AAD3P4H0_NEPGR</name>
<evidence type="ECO:0000256" key="12">
    <source>
        <dbReference type="ARBA" id="ARBA00022840"/>
    </source>
</evidence>
<evidence type="ECO:0000256" key="15">
    <source>
        <dbReference type="ARBA" id="ARBA00023170"/>
    </source>
</evidence>
<evidence type="ECO:0000256" key="18">
    <source>
        <dbReference type="ARBA" id="ARBA00048679"/>
    </source>
</evidence>
<evidence type="ECO:0000256" key="4">
    <source>
        <dbReference type="ARBA" id="ARBA00022475"/>
    </source>
</evidence>
<feature type="transmembrane region" description="Helical" evidence="19">
    <location>
        <begin position="633"/>
        <end position="658"/>
    </location>
</feature>
<evidence type="ECO:0000256" key="10">
    <source>
        <dbReference type="ARBA" id="ARBA00022737"/>
    </source>
</evidence>
<evidence type="ECO:0000256" key="16">
    <source>
        <dbReference type="ARBA" id="ARBA00023180"/>
    </source>
</evidence>
<dbReference type="EC" id="2.7.11.1" evidence="3"/>
<keyword evidence="13 19" id="KW-1133">Transmembrane helix</keyword>
<evidence type="ECO:0000256" key="9">
    <source>
        <dbReference type="ARBA" id="ARBA00022729"/>
    </source>
</evidence>
<keyword evidence="4" id="KW-1003">Cell membrane</keyword>
<evidence type="ECO:0000256" key="6">
    <source>
        <dbReference type="ARBA" id="ARBA00022614"/>
    </source>
</evidence>
<evidence type="ECO:0000256" key="3">
    <source>
        <dbReference type="ARBA" id="ARBA00012513"/>
    </source>
</evidence>
<dbReference type="GO" id="GO:0005524">
    <property type="term" value="F:ATP binding"/>
    <property type="evidence" value="ECO:0007669"/>
    <property type="project" value="UniProtKB-KW"/>
</dbReference>
<dbReference type="InterPro" id="IPR011009">
    <property type="entry name" value="Kinase-like_dom_sf"/>
</dbReference>
<dbReference type="Pfam" id="PF00560">
    <property type="entry name" value="LRR_1"/>
    <property type="match status" value="3"/>
</dbReference>
<protein>
    <recommendedName>
        <fullName evidence="3">non-specific serine/threonine protein kinase</fullName>
        <ecNumber evidence="3">2.7.11.1</ecNumber>
    </recommendedName>
</protein>
<evidence type="ECO:0000256" key="11">
    <source>
        <dbReference type="ARBA" id="ARBA00022741"/>
    </source>
</evidence>
<proteinExistence type="inferred from homology"/>
<comment type="subcellular location">
    <subcellularLocation>
        <location evidence="1">Cell membrane</location>
        <topology evidence="1">Single-pass type I membrane protein</topology>
    </subcellularLocation>
</comment>
<dbReference type="GO" id="GO:0005886">
    <property type="term" value="C:plasma membrane"/>
    <property type="evidence" value="ECO:0007669"/>
    <property type="project" value="UniProtKB-SubCell"/>
</dbReference>
<evidence type="ECO:0000256" key="19">
    <source>
        <dbReference type="SAM" id="Phobius"/>
    </source>
</evidence>
<keyword evidence="6" id="KW-0433">Leucine-rich repeat</keyword>
<dbReference type="SUPFAM" id="SSF52058">
    <property type="entry name" value="L domain-like"/>
    <property type="match status" value="1"/>
</dbReference>
<dbReference type="PANTHER" id="PTHR48060">
    <property type="entry name" value="DNA DAMAGE-REPAIR/TOLERATION PROTEIN DRT100"/>
    <property type="match status" value="1"/>
</dbReference>
<dbReference type="Gene3D" id="1.10.510.10">
    <property type="entry name" value="Transferase(Phosphotransferase) domain 1"/>
    <property type="match status" value="1"/>
</dbReference>
<evidence type="ECO:0000313" key="23">
    <source>
        <dbReference type="Proteomes" id="UP001279734"/>
    </source>
</evidence>
<keyword evidence="12" id="KW-0067">ATP-binding</keyword>
<dbReference type="FunFam" id="3.80.10.10:FF:000416">
    <property type="entry name" value="Probable leucine-rich repeat receptor-like protein kinase At5g63930"/>
    <property type="match status" value="1"/>
</dbReference>
<keyword evidence="11" id="KW-0547">Nucleotide-binding</keyword>
<dbReference type="Gene3D" id="3.30.200.20">
    <property type="entry name" value="Phosphorylase Kinase, domain 1"/>
    <property type="match status" value="1"/>
</dbReference>
<keyword evidence="8 19" id="KW-0812">Transmembrane</keyword>
<dbReference type="Pfam" id="PF07714">
    <property type="entry name" value="PK_Tyr_Ser-Thr"/>
    <property type="match status" value="1"/>
</dbReference>
<dbReference type="Pfam" id="PF13855">
    <property type="entry name" value="LRR_8"/>
    <property type="match status" value="2"/>
</dbReference>
<keyword evidence="14 19" id="KW-0472">Membrane</keyword>
<keyword evidence="15" id="KW-0675">Receptor</keyword>
<comment type="catalytic activity">
    <reaction evidence="17">
        <text>L-threonyl-[protein] + ATP = O-phospho-L-threonyl-[protein] + ADP + H(+)</text>
        <dbReference type="Rhea" id="RHEA:46608"/>
        <dbReference type="Rhea" id="RHEA-COMP:11060"/>
        <dbReference type="Rhea" id="RHEA-COMP:11605"/>
        <dbReference type="ChEBI" id="CHEBI:15378"/>
        <dbReference type="ChEBI" id="CHEBI:30013"/>
        <dbReference type="ChEBI" id="CHEBI:30616"/>
        <dbReference type="ChEBI" id="CHEBI:61977"/>
        <dbReference type="ChEBI" id="CHEBI:456216"/>
        <dbReference type="EC" id="2.7.11.1"/>
    </reaction>
</comment>
<evidence type="ECO:0000256" key="2">
    <source>
        <dbReference type="ARBA" id="ARBA00009592"/>
    </source>
</evidence>
<dbReference type="InterPro" id="IPR001245">
    <property type="entry name" value="Ser-Thr/Tyr_kinase_cat_dom"/>
</dbReference>
<comment type="similarity">
    <text evidence="2">Belongs to the RLP family.</text>
</comment>
<evidence type="ECO:0000256" key="13">
    <source>
        <dbReference type="ARBA" id="ARBA00022989"/>
    </source>
</evidence>
<dbReference type="Proteomes" id="UP001279734">
    <property type="component" value="Unassembled WGS sequence"/>
</dbReference>
<accession>A0AAD3P4H0</accession>
<dbReference type="EMBL" id="BSYO01000001">
    <property type="protein sequence ID" value="GMG99081.1"/>
    <property type="molecule type" value="Genomic_DNA"/>
</dbReference>
<dbReference type="AlphaFoldDB" id="A0AAD3P4H0"/>
<comment type="catalytic activity">
    <reaction evidence="18">
        <text>L-seryl-[protein] + ATP = O-phospho-L-seryl-[protein] + ADP + H(+)</text>
        <dbReference type="Rhea" id="RHEA:17989"/>
        <dbReference type="Rhea" id="RHEA-COMP:9863"/>
        <dbReference type="Rhea" id="RHEA-COMP:11604"/>
        <dbReference type="ChEBI" id="CHEBI:15378"/>
        <dbReference type="ChEBI" id="CHEBI:29999"/>
        <dbReference type="ChEBI" id="CHEBI:30616"/>
        <dbReference type="ChEBI" id="CHEBI:83421"/>
        <dbReference type="ChEBI" id="CHEBI:456216"/>
        <dbReference type="EC" id="2.7.11.1"/>
    </reaction>
</comment>
<feature type="signal peptide" evidence="20">
    <location>
        <begin position="1"/>
        <end position="36"/>
    </location>
</feature>
<dbReference type="PRINTS" id="PR00019">
    <property type="entry name" value="LEURICHRPT"/>
</dbReference>
<reference evidence="22" key="1">
    <citation type="submission" date="2023-05" db="EMBL/GenBank/DDBJ databases">
        <title>Nepenthes gracilis genome sequencing.</title>
        <authorList>
            <person name="Fukushima K."/>
        </authorList>
    </citation>
    <scope>NUCLEOTIDE SEQUENCE</scope>
    <source>
        <strain evidence="22">SING2019-196</strain>
    </source>
</reference>
<dbReference type="Gene3D" id="3.80.10.10">
    <property type="entry name" value="Ribonuclease Inhibitor"/>
    <property type="match status" value="4"/>
</dbReference>
<keyword evidence="7" id="KW-0808">Transferase</keyword>
<dbReference type="InterPro" id="IPR000719">
    <property type="entry name" value="Prot_kinase_dom"/>
</dbReference>
<dbReference type="InterPro" id="IPR055414">
    <property type="entry name" value="LRR_R13L4/SHOC2-like"/>
</dbReference>
<dbReference type="Pfam" id="PF23598">
    <property type="entry name" value="LRR_14"/>
    <property type="match status" value="1"/>
</dbReference>
<dbReference type="Pfam" id="PF13516">
    <property type="entry name" value="LRR_6"/>
    <property type="match status" value="1"/>
</dbReference>
<dbReference type="InterPro" id="IPR032675">
    <property type="entry name" value="LRR_dom_sf"/>
</dbReference>
<evidence type="ECO:0000313" key="22">
    <source>
        <dbReference type="EMBL" id="GMG99081.1"/>
    </source>
</evidence>
<evidence type="ECO:0000256" key="5">
    <source>
        <dbReference type="ARBA" id="ARBA00022553"/>
    </source>
</evidence>
<dbReference type="GO" id="GO:0004674">
    <property type="term" value="F:protein serine/threonine kinase activity"/>
    <property type="evidence" value="ECO:0007669"/>
    <property type="project" value="UniProtKB-EC"/>
</dbReference>
<dbReference type="FunFam" id="3.80.10.10:FF:000726">
    <property type="entry name" value="Probably inactive leucine-rich repeat receptor-like protein kinase"/>
    <property type="match status" value="1"/>
</dbReference>
<dbReference type="InterPro" id="IPR013210">
    <property type="entry name" value="LRR_N_plant-typ"/>
</dbReference>
<gene>
    <name evidence="22" type="ORF">Nepgr_000921</name>
</gene>
<dbReference type="Pfam" id="PF08263">
    <property type="entry name" value="LRRNT_2"/>
    <property type="match status" value="1"/>
</dbReference>
<feature type="domain" description="Protein kinase" evidence="21">
    <location>
        <begin position="690"/>
        <end position="962"/>
    </location>
</feature>
<dbReference type="FunFam" id="3.80.10.10:FF:000275">
    <property type="entry name" value="Leucine-rich repeat receptor-like protein kinase"/>
    <property type="match status" value="1"/>
</dbReference>
<dbReference type="SUPFAM" id="SSF56112">
    <property type="entry name" value="Protein kinase-like (PK-like)"/>
    <property type="match status" value="1"/>
</dbReference>
<dbReference type="InterPro" id="IPR003591">
    <property type="entry name" value="Leu-rich_rpt_typical-subtyp"/>
</dbReference>
<keyword evidence="10" id="KW-0677">Repeat</keyword>
<dbReference type="InterPro" id="IPR053211">
    <property type="entry name" value="DNA_repair-toleration"/>
</dbReference>
<evidence type="ECO:0000256" key="7">
    <source>
        <dbReference type="ARBA" id="ARBA00022679"/>
    </source>
</evidence>
<evidence type="ECO:0000256" key="17">
    <source>
        <dbReference type="ARBA" id="ARBA00047899"/>
    </source>
</evidence>
<evidence type="ECO:0000256" key="14">
    <source>
        <dbReference type="ARBA" id="ARBA00023136"/>
    </source>
</evidence>